<proteinExistence type="predicted"/>
<evidence type="ECO:0000313" key="1">
    <source>
        <dbReference type="EMBL" id="KAL2748426.1"/>
    </source>
</evidence>
<reference evidence="1 2" key="1">
    <citation type="journal article" date="2024" name="Ann. Entomol. Soc. Am.">
        <title>Genomic analyses of the southern and eastern yellowjacket wasps (Hymenoptera: Vespidae) reveal evolutionary signatures of social life.</title>
        <authorList>
            <person name="Catto M.A."/>
            <person name="Caine P.B."/>
            <person name="Orr S.E."/>
            <person name="Hunt B.G."/>
            <person name="Goodisman M.A.D."/>
        </authorList>
    </citation>
    <scope>NUCLEOTIDE SEQUENCE [LARGE SCALE GENOMIC DNA]</scope>
    <source>
        <strain evidence="1">232</strain>
        <tissue evidence="1">Head and thorax</tissue>
    </source>
</reference>
<dbReference type="EMBL" id="JAYRBN010000031">
    <property type="protein sequence ID" value="KAL2748426.1"/>
    <property type="molecule type" value="Genomic_DNA"/>
</dbReference>
<dbReference type="AlphaFoldDB" id="A0ABD2CTT3"/>
<organism evidence="1 2">
    <name type="scientific">Vespula maculifrons</name>
    <name type="common">Eastern yellow jacket</name>
    <name type="synonym">Wasp</name>
    <dbReference type="NCBI Taxonomy" id="7453"/>
    <lineage>
        <taxon>Eukaryota</taxon>
        <taxon>Metazoa</taxon>
        <taxon>Ecdysozoa</taxon>
        <taxon>Arthropoda</taxon>
        <taxon>Hexapoda</taxon>
        <taxon>Insecta</taxon>
        <taxon>Pterygota</taxon>
        <taxon>Neoptera</taxon>
        <taxon>Endopterygota</taxon>
        <taxon>Hymenoptera</taxon>
        <taxon>Apocrita</taxon>
        <taxon>Aculeata</taxon>
        <taxon>Vespoidea</taxon>
        <taxon>Vespidae</taxon>
        <taxon>Vespinae</taxon>
        <taxon>Vespula</taxon>
    </lineage>
</organism>
<keyword evidence="2" id="KW-1185">Reference proteome</keyword>
<dbReference type="Proteomes" id="UP001607303">
    <property type="component" value="Unassembled WGS sequence"/>
</dbReference>
<gene>
    <name evidence="1" type="ORF">V1477_003069</name>
</gene>
<sequence>MGERQHTTTFYLMFRVGPLGAVQGLNHCGAFAAHEQNKIGPLTDLKLSQEAIRTSINEELIEIYNSLFDFKLTLQSGDICPRQTSTKSVLPPTNTVTTSVVFWTSTRRLRNFRGCHSREY</sequence>
<accession>A0ABD2CTT3</accession>
<protein>
    <submittedName>
        <fullName evidence="1">Uncharacterized protein</fullName>
    </submittedName>
</protein>
<evidence type="ECO:0000313" key="2">
    <source>
        <dbReference type="Proteomes" id="UP001607303"/>
    </source>
</evidence>
<name>A0ABD2CTT3_VESMC</name>
<comment type="caution">
    <text evidence="1">The sequence shown here is derived from an EMBL/GenBank/DDBJ whole genome shotgun (WGS) entry which is preliminary data.</text>
</comment>